<dbReference type="GO" id="GO:0003723">
    <property type="term" value="F:RNA binding"/>
    <property type="evidence" value="ECO:0007669"/>
    <property type="project" value="InterPro"/>
</dbReference>
<gene>
    <name evidence="5" type="ORF">OBBRIDRAFT_792151</name>
</gene>
<dbReference type="Proteomes" id="UP000250043">
    <property type="component" value="Unassembled WGS sequence"/>
</dbReference>
<proteinExistence type="inferred from homology"/>
<feature type="domain" description="Piwi" evidence="4">
    <location>
        <begin position="595"/>
        <end position="910"/>
    </location>
</feature>
<dbReference type="CDD" id="cd04657">
    <property type="entry name" value="Piwi_ago-like"/>
    <property type="match status" value="1"/>
</dbReference>
<protein>
    <submittedName>
        <fullName evidence="5">Piwi-domain-containing protein</fullName>
    </submittedName>
</protein>
<dbReference type="InterPro" id="IPR032472">
    <property type="entry name" value="ArgoL2"/>
</dbReference>
<dbReference type="AlphaFoldDB" id="A0A8E2DM03"/>
<dbReference type="InterPro" id="IPR032474">
    <property type="entry name" value="Argonaute_N"/>
</dbReference>
<feature type="region of interest" description="Disordered" evidence="2">
    <location>
        <begin position="1"/>
        <end position="69"/>
    </location>
</feature>
<evidence type="ECO:0000259" key="4">
    <source>
        <dbReference type="PROSITE" id="PS50822"/>
    </source>
</evidence>
<dbReference type="PANTHER" id="PTHR22891">
    <property type="entry name" value="EUKARYOTIC TRANSLATION INITIATION FACTOR 2C"/>
    <property type="match status" value="1"/>
</dbReference>
<dbReference type="Pfam" id="PF02171">
    <property type="entry name" value="Piwi"/>
    <property type="match status" value="1"/>
</dbReference>
<dbReference type="OrthoDB" id="10252740at2759"/>
<dbReference type="SMART" id="SM00949">
    <property type="entry name" value="PAZ"/>
    <property type="match status" value="1"/>
</dbReference>
<dbReference type="InterPro" id="IPR003100">
    <property type="entry name" value="PAZ_dom"/>
</dbReference>
<dbReference type="InterPro" id="IPR036085">
    <property type="entry name" value="PAZ_dom_sf"/>
</dbReference>
<dbReference type="SUPFAM" id="SSF53098">
    <property type="entry name" value="Ribonuclease H-like"/>
    <property type="match status" value="1"/>
</dbReference>
<dbReference type="CDD" id="cd02846">
    <property type="entry name" value="PAZ_argonaute_like"/>
    <property type="match status" value="1"/>
</dbReference>
<dbReference type="InterPro" id="IPR045246">
    <property type="entry name" value="Piwi_ago-like"/>
</dbReference>
<dbReference type="SUPFAM" id="SSF101690">
    <property type="entry name" value="PAZ domain"/>
    <property type="match status" value="1"/>
</dbReference>
<dbReference type="PROSITE" id="PS50821">
    <property type="entry name" value="PAZ"/>
    <property type="match status" value="1"/>
</dbReference>
<evidence type="ECO:0000313" key="5">
    <source>
        <dbReference type="EMBL" id="OCH91556.1"/>
    </source>
</evidence>
<reference evidence="5 6" key="1">
    <citation type="submission" date="2016-07" db="EMBL/GenBank/DDBJ databases">
        <title>Draft genome of the white-rot fungus Obba rivulosa 3A-2.</title>
        <authorList>
            <consortium name="DOE Joint Genome Institute"/>
            <person name="Miettinen O."/>
            <person name="Riley R."/>
            <person name="Acob R."/>
            <person name="Barry K."/>
            <person name="Cullen D."/>
            <person name="De Vries R."/>
            <person name="Hainaut M."/>
            <person name="Hatakka A."/>
            <person name="Henrissat B."/>
            <person name="Hilden K."/>
            <person name="Kuo R."/>
            <person name="Labutti K."/>
            <person name="Lipzen A."/>
            <person name="Makela M.R."/>
            <person name="Sandor L."/>
            <person name="Spatafora J.W."/>
            <person name="Grigoriev I.V."/>
            <person name="Hibbett D.S."/>
        </authorList>
    </citation>
    <scope>NUCLEOTIDE SEQUENCE [LARGE SCALE GENOMIC DNA]</scope>
    <source>
        <strain evidence="5 6">3A-2</strain>
    </source>
</reference>
<feature type="compositionally biased region" description="Gly residues" evidence="2">
    <location>
        <begin position="12"/>
        <end position="28"/>
    </location>
</feature>
<dbReference type="Pfam" id="PF16486">
    <property type="entry name" value="ArgoN"/>
    <property type="match status" value="1"/>
</dbReference>
<dbReference type="Pfam" id="PF08699">
    <property type="entry name" value="ArgoL1"/>
    <property type="match status" value="1"/>
</dbReference>
<evidence type="ECO:0000259" key="3">
    <source>
        <dbReference type="PROSITE" id="PS50821"/>
    </source>
</evidence>
<feature type="domain" description="PAZ" evidence="3">
    <location>
        <begin position="306"/>
        <end position="412"/>
    </location>
</feature>
<comment type="similarity">
    <text evidence="1">Belongs to the argonaute family.</text>
</comment>
<evidence type="ECO:0000256" key="2">
    <source>
        <dbReference type="SAM" id="MobiDB-lite"/>
    </source>
</evidence>
<evidence type="ECO:0000313" key="6">
    <source>
        <dbReference type="Proteomes" id="UP000250043"/>
    </source>
</evidence>
<dbReference type="Pfam" id="PF02170">
    <property type="entry name" value="PAZ"/>
    <property type="match status" value="1"/>
</dbReference>
<organism evidence="5 6">
    <name type="scientific">Obba rivulosa</name>
    <dbReference type="NCBI Taxonomy" id="1052685"/>
    <lineage>
        <taxon>Eukaryota</taxon>
        <taxon>Fungi</taxon>
        <taxon>Dikarya</taxon>
        <taxon>Basidiomycota</taxon>
        <taxon>Agaricomycotina</taxon>
        <taxon>Agaricomycetes</taxon>
        <taxon>Polyporales</taxon>
        <taxon>Gelatoporiaceae</taxon>
        <taxon>Obba</taxon>
    </lineage>
</organism>
<dbReference type="InterPro" id="IPR036397">
    <property type="entry name" value="RNaseH_sf"/>
</dbReference>
<feature type="compositionally biased region" description="Low complexity" evidence="2">
    <location>
        <begin position="29"/>
        <end position="39"/>
    </location>
</feature>
<dbReference type="EMBL" id="KV722383">
    <property type="protein sequence ID" value="OCH91556.1"/>
    <property type="molecule type" value="Genomic_DNA"/>
</dbReference>
<evidence type="ECO:0000256" key="1">
    <source>
        <dbReference type="RuleBase" id="RU361178"/>
    </source>
</evidence>
<dbReference type="Gene3D" id="2.170.260.10">
    <property type="entry name" value="paz domain"/>
    <property type="match status" value="1"/>
</dbReference>
<dbReference type="Pfam" id="PF16488">
    <property type="entry name" value="ArgoL2"/>
    <property type="match status" value="1"/>
</dbReference>
<dbReference type="SMART" id="SM01163">
    <property type="entry name" value="DUF1785"/>
    <property type="match status" value="1"/>
</dbReference>
<dbReference type="PROSITE" id="PS50822">
    <property type="entry name" value="PIWI"/>
    <property type="match status" value="1"/>
</dbReference>
<dbReference type="InterPro" id="IPR014811">
    <property type="entry name" value="ArgoL1"/>
</dbReference>
<dbReference type="SMART" id="SM00950">
    <property type="entry name" value="Piwi"/>
    <property type="match status" value="1"/>
</dbReference>
<name>A0A8E2DM03_9APHY</name>
<dbReference type="InterPro" id="IPR003165">
    <property type="entry name" value="Piwi"/>
</dbReference>
<sequence length="960" mass="105502">MATGYTASDAGSDGGPSGRGRARGGSGSRGQSRGSSPAGGPRGGGGFDNRGGGRGGGPPRGGPPQAFAPGIARIDSRATRDSDSLVAAFKRLNVSNEMPLRPGYGTLGRPLTLRANFFAVRIPKLPVIYDYDVSIEPATQARAERKRRLFELLEQHPLYAPFVGHVAHDQSRRLVSSKQLPQPFSVTIQHYEEGEDGPRANALTFTVTITLTNELDVAQMDRYVAGDPAAINANLDPIISALNLVLQQHASRTGVRVSKNKYFFPSSERFPLSIGTEAWKGFFVSIRPTVKQLTVNVNVCMTAFYTAGNLAERMLEFRRSTGAIPSSLADRLKIVTTHLGHRRKRSIFRIMDKTPRAARFNCEELGGMVSVEDYFKRKYRINLRYGNDLPVVDVGNAQRPNLLPPEICEIVEGQPYRGKLDGNETAQMIRVAANPPAINANAIVNEGLPSLALFPDTPGTPLGAFGIQVGQEMAVVPSRVLPPPGVTYKSGRPNVRDGSWNLIDVKFQSGGNMTNWAVLLVQDAGRGQFRGPDDPDLVGFLQQFSQVCAKSGLTVPNAPPTIIATPRLPRSRTEAVEAIKGALTANLDQRRKPSFILVLLSNDDSTIYAGIKRLCDVTLGIHTVHMLLSKARSEPRKQVQYFANVALKVNAKLGGMNHLLDNQATRWLTEKSTMLVGIDVTHPSGQNNQSGTPSIAAVVASVDDSFVQFPASMMLQKSDWNKEAKEIIPSPNLTTMMVERLKVYTRRSNGLPDRVFVYRDGVSEGQYEHVLQYELPQILEAFKKVPSKTTYRPKLTIAICGKRHHVRLYPTQESDMTRNGNTFPGTVVDRGITYVYHNDFYLQAHAGLQGTVKSTHYVVVYDENRYSADVLQQGTHTASYLYARATKAVSLVPAAYYADIACERARCYLYDLLNRGDSSSRGGGKNTAEREADKERVYQKAVQMWGEGVHKDLKESMFYI</sequence>
<feature type="compositionally biased region" description="Gly residues" evidence="2">
    <location>
        <begin position="40"/>
        <end position="59"/>
    </location>
</feature>
<dbReference type="InterPro" id="IPR012337">
    <property type="entry name" value="RNaseH-like_sf"/>
</dbReference>
<keyword evidence="6" id="KW-1185">Reference proteome</keyword>
<dbReference type="Gene3D" id="3.40.50.2300">
    <property type="match status" value="1"/>
</dbReference>
<dbReference type="Gene3D" id="3.30.420.10">
    <property type="entry name" value="Ribonuclease H-like superfamily/Ribonuclease H"/>
    <property type="match status" value="1"/>
</dbReference>
<accession>A0A8E2DM03</accession>